<comment type="catalytic activity">
    <reaction evidence="19">
        <text>beta-nicotinamide D-ribonucleotide + ATP + H(+) = diphosphate + NAD(+)</text>
        <dbReference type="Rhea" id="RHEA:21360"/>
        <dbReference type="ChEBI" id="CHEBI:14649"/>
        <dbReference type="ChEBI" id="CHEBI:15378"/>
        <dbReference type="ChEBI" id="CHEBI:30616"/>
        <dbReference type="ChEBI" id="CHEBI:33019"/>
        <dbReference type="ChEBI" id="CHEBI:57540"/>
        <dbReference type="EC" id="2.7.7.1"/>
    </reaction>
    <physiologicalReaction direction="left-to-right" evidence="19">
        <dbReference type="Rhea" id="RHEA:21361"/>
    </physiologicalReaction>
    <physiologicalReaction direction="right-to-left" evidence="19">
        <dbReference type="Rhea" id="RHEA:21362"/>
    </physiologicalReaction>
</comment>
<protein>
    <recommendedName>
        <fullName evidence="21">Nicotinamide-nucleotide adenylyltransferase</fullName>
        <ecNumber evidence="21">2.7.7.1</ecNumber>
        <ecNumber evidence="21">2.7.7.18</ecNumber>
    </recommendedName>
</protein>
<dbReference type="AlphaFoldDB" id="A0A6P8FCE2"/>
<evidence type="ECO:0000256" key="17">
    <source>
        <dbReference type="ARBA" id="ARBA00023242"/>
    </source>
</evidence>
<gene>
    <name evidence="25" type="primary">LOC105898923</name>
</gene>
<dbReference type="Pfam" id="PF01467">
    <property type="entry name" value="CTP_transf_like"/>
    <property type="match status" value="1"/>
</dbReference>
<keyword evidence="15" id="KW-0460">Magnesium</keyword>
<dbReference type="Proteomes" id="UP000515152">
    <property type="component" value="Chromosome 4"/>
</dbReference>
<evidence type="ECO:0000256" key="10">
    <source>
        <dbReference type="ARBA" id="ARBA00022679"/>
    </source>
</evidence>
<evidence type="ECO:0000256" key="14">
    <source>
        <dbReference type="ARBA" id="ARBA00022840"/>
    </source>
</evidence>
<accession>A0A6P8FCE2</accession>
<evidence type="ECO:0000256" key="4">
    <source>
        <dbReference type="ARBA" id="ARBA00004658"/>
    </source>
</evidence>
<dbReference type="InterPro" id="IPR000463">
    <property type="entry name" value="Fatty_acid-bd"/>
</dbReference>
<comment type="similarity">
    <text evidence="7">Belongs to the calycin superfamily. Fatty-acid binding protein (FABP) family.</text>
</comment>
<dbReference type="NCBIfam" id="TIGR00482">
    <property type="entry name" value="nicotinate (nicotinamide) nucleotide adenylyltransferase"/>
    <property type="match status" value="1"/>
</dbReference>
<comment type="cofactor">
    <cofactor evidence="2">
        <name>Zn(2+)</name>
        <dbReference type="ChEBI" id="CHEBI:29105"/>
    </cofactor>
</comment>
<evidence type="ECO:0000256" key="13">
    <source>
        <dbReference type="ARBA" id="ARBA00022833"/>
    </source>
</evidence>
<dbReference type="PANTHER" id="PTHR12039:SF21">
    <property type="entry name" value="NICOTINAMIDE_NICOTINIC ACID MONONUCLEOTIDE ADENYLYLTRANSFERASE 1"/>
    <property type="match status" value="1"/>
</dbReference>
<dbReference type="InterPro" id="IPR005248">
    <property type="entry name" value="NadD/NMNAT"/>
</dbReference>
<dbReference type="InterPro" id="IPR051182">
    <property type="entry name" value="Euk_NMN_adenylyltrnsfrase"/>
</dbReference>
<evidence type="ECO:0000259" key="23">
    <source>
        <dbReference type="Pfam" id="PF01467"/>
    </source>
</evidence>
<dbReference type="InterPro" id="IPR014729">
    <property type="entry name" value="Rossmann-like_a/b/a_fold"/>
</dbReference>
<evidence type="ECO:0000256" key="9">
    <source>
        <dbReference type="ARBA" id="ARBA00022642"/>
    </source>
</evidence>
<dbReference type="GO" id="GO:0000309">
    <property type="term" value="F:nicotinamide-nucleotide adenylyltransferase activity"/>
    <property type="evidence" value="ECO:0007669"/>
    <property type="project" value="UniProtKB-EC"/>
</dbReference>
<dbReference type="PRINTS" id="PR00178">
    <property type="entry name" value="FATTYACIDBP"/>
</dbReference>
<reference evidence="25" key="1">
    <citation type="submission" date="2025-08" db="UniProtKB">
        <authorList>
            <consortium name="RefSeq"/>
        </authorList>
    </citation>
    <scope>IDENTIFICATION</scope>
</reference>
<keyword evidence="11 21" id="KW-0548">Nucleotidyltransferase</keyword>
<evidence type="ECO:0000256" key="2">
    <source>
        <dbReference type="ARBA" id="ARBA00001947"/>
    </source>
</evidence>
<comment type="pathway">
    <text evidence="4 21">Cofactor biosynthesis; NAD(+) biosynthesis; NAD(+) from nicotinamide D-ribonucleotide: step 1/1.</text>
</comment>
<dbReference type="GO" id="GO:0005634">
    <property type="term" value="C:nucleus"/>
    <property type="evidence" value="ECO:0007669"/>
    <property type="project" value="UniProtKB-SubCell"/>
</dbReference>
<sequence length="427" mass="48947">MEPMERIRVVLLACGSFNPITNMHLRMFELARDHLEDTGKYKVIQGMISPVGDGYKKKGLIEAHHRVQMAQLATESSDWIRVTDWESQQPEWVETAKVVRHHHSELLATQQNDDDDDEVDTVKCGKRRRLEESECVIQGSPDCSTRKDMPQLKLLCGADVLESFGVPNLWKPEDIAEIVSSHGIVCITRGGTDTERLIQQSDALWENRKNIYITREWVTNDISATHVRRALRRGQSVRYLLSDPVLWYIQQKGLYSAESEQKNAGVMLAPLQRYSGGLDYTCVLLSVKMAASLCGTWDMISNVNPNGYMIALGMGITFRKIALRLKHRKVIEQVGDVYIIKTLSSFRNLTTSFRLGQEFEEFTKGLDNRQCKSLVTWQGKTLVCNQEGEKKNRGWAHWIEDEKLYLELYCENEVCKQVFKKNAQDKV</sequence>
<keyword evidence="14 21" id="KW-0067">ATP-binding</keyword>
<evidence type="ECO:0000256" key="21">
    <source>
        <dbReference type="RuleBase" id="RU362021"/>
    </source>
</evidence>
<dbReference type="GeneID" id="105898923"/>
<evidence type="ECO:0000256" key="12">
    <source>
        <dbReference type="ARBA" id="ARBA00022741"/>
    </source>
</evidence>
<evidence type="ECO:0000256" key="6">
    <source>
        <dbReference type="ARBA" id="ARBA00007064"/>
    </source>
</evidence>
<dbReference type="InterPro" id="IPR045094">
    <property type="entry name" value="NMNAT_euk"/>
</dbReference>
<keyword evidence="8" id="KW-0597">Phosphoprotein</keyword>
<dbReference type="InterPro" id="IPR000566">
    <property type="entry name" value="Lipocln_cytosolic_FA-bd_dom"/>
</dbReference>
<evidence type="ECO:0000256" key="20">
    <source>
        <dbReference type="ARBA" id="ARBA00064648"/>
    </source>
</evidence>
<keyword evidence="12 21" id="KW-0547">Nucleotide-binding</keyword>
<keyword evidence="24" id="KW-1185">Reference proteome</keyword>
<keyword evidence="13" id="KW-0862">Zinc</keyword>
<dbReference type="RefSeq" id="XP_031421390.1">
    <property type="nucleotide sequence ID" value="XM_031565530.2"/>
</dbReference>
<evidence type="ECO:0000256" key="5">
    <source>
        <dbReference type="ARBA" id="ARBA00005019"/>
    </source>
</evidence>
<keyword evidence="16 21" id="KW-0520">NAD</keyword>
<keyword evidence="17" id="KW-0539">Nucleus</keyword>
<evidence type="ECO:0000259" key="22">
    <source>
        <dbReference type="Pfam" id="PF00061"/>
    </source>
</evidence>
<dbReference type="GO" id="GO:0008289">
    <property type="term" value="F:lipid binding"/>
    <property type="evidence" value="ECO:0007669"/>
    <property type="project" value="InterPro"/>
</dbReference>
<evidence type="ECO:0000256" key="8">
    <source>
        <dbReference type="ARBA" id="ARBA00022553"/>
    </source>
</evidence>
<dbReference type="CDD" id="cd09286">
    <property type="entry name" value="NMNAT_Eukarya"/>
    <property type="match status" value="1"/>
</dbReference>
<evidence type="ECO:0000313" key="24">
    <source>
        <dbReference type="Proteomes" id="UP000515152"/>
    </source>
</evidence>
<evidence type="ECO:0000256" key="3">
    <source>
        <dbReference type="ARBA" id="ARBA00004123"/>
    </source>
</evidence>
<comment type="pathway">
    <text evidence="5">Cofactor biosynthesis; NAD(+) biosynthesis; deamido-NAD(+) from nicotinate D-ribonucleotide: step 1/1.</text>
</comment>
<comment type="cofactor">
    <cofactor evidence="1">
        <name>Mg(2+)</name>
        <dbReference type="ChEBI" id="CHEBI:18420"/>
    </cofactor>
</comment>
<dbReference type="InterPro" id="IPR012674">
    <property type="entry name" value="Calycin"/>
</dbReference>
<comment type="subcellular location">
    <subcellularLocation>
        <location evidence="3">Nucleus</location>
    </subcellularLocation>
</comment>
<dbReference type="EC" id="2.7.7.1" evidence="21"/>
<comment type="similarity">
    <text evidence="6 21">Belongs to the eukaryotic NMN adenylyltransferase family.</text>
</comment>
<evidence type="ECO:0000256" key="1">
    <source>
        <dbReference type="ARBA" id="ARBA00001946"/>
    </source>
</evidence>
<comment type="catalytic activity">
    <reaction evidence="18">
        <text>nicotinate beta-D-ribonucleotide + ATP + H(+) = deamido-NAD(+) + diphosphate</text>
        <dbReference type="Rhea" id="RHEA:22860"/>
        <dbReference type="ChEBI" id="CHEBI:15378"/>
        <dbReference type="ChEBI" id="CHEBI:30616"/>
        <dbReference type="ChEBI" id="CHEBI:33019"/>
        <dbReference type="ChEBI" id="CHEBI:57502"/>
        <dbReference type="ChEBI" id="CHEBI:58437"/>
        <dbReference type="EC" id="2.7.7.18"/>
    </reaction>
    <physiologicalReaction direction="left-to-right" evidence="18">
        <dbReference type="Rhea" id="RHEA:22861"/>
    </physiologicalReaction>
    <physiologicalReaction direction="right-to-left" evidence="18">
        <dbReference type="Rhea" id="RHEA:22862"/>
    </physiologicalReaction>
</comment>
<evidence type="ECO:0000313" key="25">
    <source>
        <dbReference type="RefSeq" id="XP_031421390.1"/>
    </source>
</evidence>
<dbReference type="GO" id="GO:0004515">
    <property type="term" value="F:nicotinate-nucleotide adenylyltransferase activity"/>
    <property type="evidence" value="ECO:0007669"/>
    <property type="project" value="UniProtKB-EC"/>
</dbReference>
<comment type="subunit">
    <text evidence="20">Homohexamer. Interacts with ADPRT/PARP1.</text>
</comment>
<keyword evidence="10 21" id="KW-0808">Transferase</keyword>
<dbReference type="FunFam" id="2.40.128.20:FF:000001">
    <property type="entry name" value="Fatty acid-binding protein, adipocyte"/>
    <property type="match status" value="1"/>
</dbReference>
<proteinExistence type="inferred from homology"/>
<dbReference type="FunFam" id="3.40.50.620:FF:000101">
    <property type="entry name" value="Nicotinamide-nucleotide adenylyltransferase"/>
    <property type="match status" value="1"/>
</dbReference>
<dbReference type="SUPFAM" id="SSF50814">
    <property type="entry name" value="Lipocalins"/>
    <property type="match status" value="1"/>
</dbReference>
<organism evidence="24 25">
    <name type="scientific">Clupea harengus</name>
    <name type="common">Atlantic herring</name>
    <dbReference type="NCBI Taxonomy" id="7950"/>
    <lineage>
        <taxon>Eukaryota</taxon>
        <taxon>Metazoa</taxon>
        <taxon>Chordata</taxon>
        <taxon>Craniata</taxon>
        <taxon>Vertebrata</taxon>
        <taxon>Euteleostomi</taxon>
        <taxon>Actinopterygii</taxon>
        <taxon>Neopterygii</taxon>
        <taxon>Teleostei</taxon>
        <taxon>Clupei</taxon>
        <taxon>Clupeiformes</taxon>
        <taxon>Clupeoidei</taxon>
        <taxon>Clupeidae</taxon>
        <taxon>Clupea</taxon>
    </lineage>
</organism>
<dbReference type="UniPathway" id="UPA00253">
    <property type="reaction ID" value="UER00332"/>
</dbReference>
<dbReference type="EC" id="2.7.7.18" evidence="21"/>
<dbReference type="OrthoDB" id="422187at2759"/>
<dbReference type="InterPro" id="IPR004821">
    <property type="entry name" value="Cyt_trans-like"/>
</dbReference>
<dbReference type="SUPFAM" id="SSF52374">
    <property type="entry name" value="Nucleotidylyl transferase"/>
    <property type="match status" value="1"/>
</dbReference>
<evidence type="ECO:0000256" key="19">
    <source>
        <dbReference type="ARBA" id="ARBA00048969"/>
    </source>
</evidence>
<dbReference type="Pfam" id="PF00061">
    <property type="entry name" value="Lipocalin"/>
    <property type="match status" value="1"/>
</dbReference>
<feature type="domain" description="Lipocalin/cytosolic fatty-acid binding" evidence="22">
    <location>
        <begin position="295"/>
        <end position="421"/>
    </location>
</feature>
<feature type="domain" description="Cytidyltransferase-like" evidence="23">
    <location>
        <begin position="12"/>
        <end position="229"/>
    </location>
</feature>
<evidence type="ECO:0000256" key="7">
    <source>
        <dbReference type="ARBA" id="ARBA00008390"/>
    </source>
</evidence>
<dbReference type="GO" id="GO:0005524">
    <property type="term" value="F:ATP binding"/>
    <property type="evidence" value="ECO:0007669"/>
    <property type="project" value="UniProtKB-KW"/>
</dbReference>
<dbReference type="PANTHER" id="PTHR12039">
    <property type="entry name" value="NICOTINAMIDE MONONUCLEOTIDE ADENYLYLTRANSFERASE"/>
    <property type="match status" value="1"/>
</dbReference>
<evidence type="ECO:0000256" key="15">
    <source>
        <dbReference type="ARBA" id="ARBA00022842"/>
    </source>
</evidence>
<name>A0A6P8FCE2_CLUHA</name>
<evidence type="ECO:0000256" key="11">
    <source>
        <dbReference type="ARBA" id="ARBA00022695"/>
    </source>
</evidence>
<keyword evidence="9 21" id="KW-0662">Pyridine nucleotide biosynthesis</keyword>
<evidence type="ECO:0000256" key="18">
    <source>
        <dbReference type="ARBA" id="ARBA00048514"/>
    </source>
</evidence>
<dbReference type="Gene3D" id="2.40.128.20">
    <property type="match status" value="1"/>
</dbReference>
<dbReference type="KEGG" id="char:105898923"/>
<dbReference type="Gene3D" id="3.40.50.620">
    <property type="entry name" value="HUPs"/>
    <property type="match status" value="1"/>
</dbReference>
<dbReference type="GO" id="GO:0009435">
    <property type="term" value="P:NAD+ biosynthetic process"/>
    <property type="evidence" value="ECO:0007669"/>
    <property type="project" value="UniProtKB-UniPathway"/>
</dbReference>
<evidence type="ECO:0000256" key="16">
    <source>
        <dbReference type="ARBA" id="ARBA00023027"/>
    </source>
</evidence>